<keyword evidence="4" id="KW-0963">Cytoplasm</keyword>
<dbReference type="PANTHER" id="PTHR11097:SF8">
    <property type="entry name" value="EXOSOME COMPLEX COMPONENT RRP42"/>
    <property type="match status" value="1"/>
</dbReference>
<dbReference type="GO" id="GO:0034473">
    <property type="term" value="P:U1 snRNA 3'-end processing"/>
    <property type="evidence" value="ECO:0007669"/>
    <property type="project" value="TreeGrafter"/>
</dbReference>
<sequence>MRPVELELGVIAQAAGSARLHMGATDVIVGVKVEVGSPSQGAPDQGRLQVTVEFSPCASPIYQGRFGETYGEQIAAAIEASLAPGGRGGGSDASSSGCGIDLSKLLILRGKTCWMVFVDALVLNDDGNVVTAVSAATLAALRDTRIPKVEVVTDAAGEEELELDDSPGSAWRLDVGGVPLVLTASQVGAQCVVDLTAAEERCATSGLHVAVNRAGQVCGVTMTGRKGIDSSMLLLMMETAQKLGPVLWEQLMKFLTR</sequence>
<dbReference type="Pfam" id="PF03725">
    <property type="entry name" value="RNase_PH_C"/>
    <property type="match status" value="1"/>
</dbReference>
<dbReference type="GO" id="GO:0071035">
    <property type="term" value="P:nuclear polyadenylation-dependent rRNA catabolic process"/>
    <property type="evidence" value="ECO:0007669"/>
    <property type="project" value="TreeGrafter"/>
</dbReference>
<dbReference type="PANTHER" id="PTHR11097">
    <property type="entry name" value="EXOSOME COMPLEX EXONUCLEASE RIBOSOMAL RNA PROCESSING PROTEIN"/>
    <property type="match status" value="1"/>
</dbReference>
<dbReference type="Proteomes" id="UP000612055">
    <property type="component" value="Unassembled WGS sequence"/>
</dbReference>
<evidence type="ECO:0000256" key="5">
    <source>
        <dbReference type="ARBA" id="ARBA00022835"/>
    </source>
</evidence>
<dbReference type="SUPFAM" id="SSF54211">
    <property type="entry name" value="Ribosomal protein S5 domain 2-like"/>
    <property type="match status" value="1"/>
</dbReference>
<dbReference type="InterPro" id="IPR001247">
    <property type="entry name" value="ExoRNase_PH_dom1"/>
</dbReference>
<evidence type="ECO:0000313" key="10">
    <source>
        <dbReference type="Proteomes" id="UP000612055"/>
    </source>
</evidence>
<evidence type="ECO:0000256" key="2">
    <source>
        <dbReference type="ARBA" id="ARBA00004604"/>
    </source>
</evidence>
<comment type="subcellular location">
    <subcellularLocation>
        <location evidence="1">Cytoplasm</location>
    </subcellularLocation>
    <subcellularLocation>
        <location evidence="2">Nucleus</location>
        <location evidence="2">Nucleolus</location>
    </subcellularLocation>
</comment>
<dbReference type="InterPro" id="IPR036345">
    <property type="entry name" value="ExoRNase_PH_dom2_sf"/>
</dbReference>
<evidence type="ECO:0000256" key="1">
    <source>
        <dbReference type="ARBA" id="ARBA00004496"/>
    </source>
</evidence>
<dbReference type="GO" id="GO:0005730">
    <property type="term" value="C:nucleolus"/>
    <property type="evidence" value="ECO:0007669"/>
    <property type="project" value="UniProtKB-SubCell"/>
</dbReference>
<evidence type="ECO:0000259" key="8">
    <source>
        <dbReference type="Pfam" id="PF03725"/>
    </source>
</evidence>
<gene>
    <name evidence="9" type="ORF">HYH03_011917</name>
</gene>
<name>A0A835XV72_9CHLO</name>
<dbReference type="GO" id="GO:0034475">
    <property type="term" value="P:U4 snRNA 3'-end processing"/>
    <property type="evidence" value="ECO:0007669"/>
    <property type="project" value="TreeGrafter"/>
</dbReference>
<dbReference type="Gene3D" id="3.30.230.70">
    <property type="entry name" value="GHMP Kinase, N-terminal domain"/>
    <property type="match status" value="1"/>
</dbReference>
<dbReference type="GO" id="GO:0035925">
    <property type="term" value="F:mRNA 3'-UTR AU-rich region binding"/>
    <property type="evidence" value="ECO:0007669"/>
    <property type="project" value="TreeGrafter"/>
</dbReference>
<comment type="caution">
    <text evidence="9">The sequence shown here is derived from an EMBL/GenBank/DDBJ whole genome shotgun (WGS) entry which is preliminary data.</text>
</comment>
<evidence type="ECO:0000259" key="7">
    <source>
        <dbReference type="Pfam" id="PF01138"/>
    </source>
</evidence>
<evidence type="ECO:0000256" key="4">
    <source>
        <dbReference type="ARBA" id="ARBA00022490"/>
    </source>
</evidence>
<dbReference type="EMBL" id="JAEHOE010000071">
    <property type="protein sequence ID" value="KAG2489638.1"/>
    <property type="molecule type" value="Genomic_DNA"/>
</dbReference>
<dbReference type="GO" id="GO:0071038">
    <property type="term" value="P:TRAMP-dependent tRNA surveillance pathway"/>
    <property type="evidence" value="ECO:0007669"/>
    <property type="project" value="TreeGrafter"/>
</dbReference>
<organism evidence="9 10">
    <name type="scientific">Edaphochlamys debaryana</name>
    <dbReference type="NCBI Taxonomy" id="47281"/>
    <lineage>
        <taxon>Eukaryota</taxon>
        <taxon>Viridiplantae</taxon>
        <taxon>Chlorophyta</taxon>
        <taxon>core chlorophytes</taxon>
        <taxon>Chlorophyceae</taxon>
        <taxon>CS clade</taxon>
        <taxon>Chlamydomonadales</taxon>
        <taxon>Chlamydomonadales incertae sedis</taxon>
        <taxon>Edaphochlamys</taxon>
    </lineage>
</organism>
<keyword evidence="10" id="KW-1185">Reference proteome</keyword>
<keyword evidence="5" id="KW-0271">Exosome</keyword>
<comment type="similarity">
    <text evidence="3">Belongs to the RNase PH family.</text>
</comment>
<evidence type="ECO:0000313" key="9">
    <source>
        <dbReference type="EMBL" id="KAG2489638.1"/>
    </source>
</evidence>
<dbReference type="GO" id="GO:0000177">
    <property type="term" value="C:cytoplasmic exosome (RNase complex)"/>
    <property type="evidence" value="ECO:0007669"/>
    <property type="project" value="TreeGrafter"/>
</dbReference>
<feature type="domain" description="Exoribonuclease phosphorolytic" evidence="7">
    <location>
        <begin position="1"/>
        <end position="147"/>
    </location>
</feature>
<dbReference type="InterPro" id="IPR027408">
    <property type="entry name" value="PNPase/RNase_PH_dom_sf"/>
</dbReference>
<protein>
    <recommendedName>
        <fullName evidence="6">Ribosomal RNA-processing protein 42</fullName>
    </recommendedName>
</protein>
<feature type="domain" description="Exoribonuclease phosphorolytic" evidence="8">
    <location>
        <begin position="179"/>
        <end position="242"/>
    </location>
</feature>
<dbReference type="GO" id="GO:0016075">
    <property type="term" value="P:rRNA catabolic process"/>
    <property type="evidence" value="ECO:0007669"/>
    <property type="project" value="TreeGrafter"/>
</dbReference>
<dbReference type="InterPro" id="IPR015847">
    <property type="entry name" value="ExoRNase_PH_dom2"/>
</dbReference>
<dbReference type="GO" id="GO:0000176">
    <property type="term" value="C:nuclear exosome (RNase complex)"/>
    <property type="evidence" value="ECO:0007669"/>
    <property type="project" value="TreeGrafter"/>
</dbReference>
<proteinExistence type="inferred from homology"/>
<evidence type="ECO:0000256" key="3">
    <source>
        <dbReference type="ARBA" id="ARBA00006678"/>
    </source>
</evidence>
<evidence type="ECO:0000256" key="6">
    <source>
        <dbReference type="ARBA" id="ARBA00042523"/>
    </source>
</evidence>
<dbReference type="GO" id="GO:0000467">
    <property type="term" value="P:exonucleolytic trimming to generate mature 3'-end of 5.8S rRNA from tricistronic rRNA transcript (SSU-rRNA, 5.8S rRNA, LSU-rRNA)"/>
    <property type="evidence" value="ECO:0007669"/>
    <property type="project" value="TreeGrafter"/>
</dbReference>
<dbReference type="Pfam" id="PF01138">
    <property type="entry name" value="RNase_PH"/>
    <property type="match status" value="1"/>
</dbReference>
<dbReference type="OrthoDB" id="272245at2759"/>
<dbReference type="GO" id="GO:0034476">
    <property type="term" value="P:U5 snRNA 3'-end processing"/>
    <property type="evidence" value="ECO:0007669"/>
    <property type="project" value="TreeGrafter"/>
</dbReference>
<dbReference type="CDD" id="cd11367">
    <property type="entry name" value="RNase_PH_RRP42"/>
    <property type="match status" value="1"/>
</dbReference>
<reference evidence="9" key="1">
    <citation type="journal article" date="2020" name="bioRxiv">
        <title>Comparative genomics of Chlamydomonas.</title>
        <authorList>
            <person name="Craig R.J."/>
            <person name="Hasan A.R."/>
            <person name="Ness R.W."/>
            <person name="Keightley P.D."/>
        </authorList>
    </citation>
    <scope>NUCLEOTIDE SEQUENCE</scope>
    <source>
        <strain evidence="9">CCAP 11/70</strain>
    </source>
</reference>
<dbReference type="GO" id="GO:0071028">
    <property type="term" value="P:nuclear mRNA surveillance"/>
    <property type="evidence" value="ECO:0007669"/>
    <property type="project" value="TreeGrafter"/>
</dbReference>
<dbReference type="AlphaFoldDB" id="A0A835XV72"/>
<dbReference type="SUPFAM" id="SSF55666">
    <property type="entry name" value="Ribonuclease PH domain 2-like"/>
    <property type="match status" value="1"/>
</dbReference>
<accession>A0A835XV72</accession>
<dbReference type="InterPro" id="IPR020568">
    <property type="entry name" value="Ribosomal_Su5_D2-typ_SF"/>
</dbReference>
<dbReference type="InterPro" id="IPR050590">
    <property type="entry name" value="Exosome_comp_Rrp42_subfam"/>
</dbReference>